<name>A0ABT5Z392_9ACTN</name>
<dbReference type="PANTHER" id="PTHR11786:SF0">
    <property type="entry name" value="ARYLAMINE N-ACETYLTRANSFERASE 4-RELATED"/>
    <property type="match status" value="1"/>
</dbReference>
<evidence type="ECO:0000313" key="4">
    <source>
        <dbReference type="Proteomes" id="UP001220022"/>
    </source>
</evidence>
<keyword evidence="4" id="KW-1185">Reference proteome</keyword>
<dbReference type="InterPro" id="IPR038765">
    <property type="entry name" value="Papain-like_cys_pep_sf"/>
</dbReference>
<proteinExistence type="inferred from homology"/>
<dbReference type="RefSeq" id="WP_275816913.1">
    <property type="nucleotide sequence ID" value="NZ_BAAANM010000025.1"/>
</dbReference>
<accession>A0ABT5Z392</accession>
<dbReference type="Proteomes" id="UP001220022">
    <property type="component" value="Unassembled WGS sequence"/>
</dbReference>
<sequence length="273" mass="30746">MSESLWGGAELDLDAYLGRIGYDGSLRPTLDTLRALHRRHLDAIPFENLEIVLGRPVPLDVVSTQAKLVGQRRGGYCFEHNLLFAAVLDRLGYSFTGLASRVRMGVRQLRATTHMLLRVDIAGEDWLADVGFGGDGPLEPIPLRTGSELRHGGWTFDLVEEEPGVFLLRTRHQDGWFDLHAFTLEPRYPVDYGLFNYYTSTHPRSPFTPRIIVQRNGPDVRRTLVGQELRTERPDGSGQRHDVPADELPDVLAKVFGIELGAQDAESIRDRHR</sequence>
<reference evidence="3 4" key="1">
    <citation type="submission" date="2023-03" db="EMBL/GenBank/DDBJ databases">
        <title>Draft genome sequence of type strain Streptomyces ferralitis JCM 14344.</title>
        <authorList>
            <person name="Klaysubun C."/>
            <person name="Duangmal K."/>
        </authorList>
    </citation>
    <scope>NUCLEOTIDE SEQUENCE [LARGE SCALE GENOMIC DNA]</scope>
    <source>
        <strain evidence="3 4">JCM 14344</strain>
    </source>
</reference>
<gene>
    <name evidence="3" type="ORF">P2L57_21305</name>
</gene>
<evidence type="ECO:0000313" key="3">
    <source>
        <dbReference type="EMBL" id="MDF2258159.1"/>
    </source>
</evidence>
<dbReference type="PANTHER" id="PTHR11786">
    <property type="entry name" value="N-HYDROXYARYLAMINE O-ACETYLTRANSFERASE"/>
    <property type="match status" value="1"/>
</dbReference>
<evidence type="ECO:0000256" key="1">
    <source>
        <dbReference type="ARBA" id="ARBA00006547"/>
    </source>
</evidence>
<dbReference type="EMBL" id="JARHTQ010000014">
    <property type="protein sequence ID" value="MDF2258159.1"/>
    <property type="molecule type" value="Genomic_DNA"/>
</dbReference>
<dbReference type="SUPFAM" id="SSF54001">
    <property type="entry name" value="Cysteine proteinases"/>
    <property type="match status" value="1"/>
</dbReference>
<dbReference type="InterPro" id="IPR001447">
    <property type="entry name" value="Arylamine_N-AcTrfase"/>
</dbReference>
<dbReference type="Gene3D" id="3.30.2140.10">
    <property type="entry name" value="Arylamine N-acetyltransferase"/>
    <property type="match status" value="1"/>
</dbReference>
<comment type="similarity">
    <text evidence="1 2">Belongs to the arylamine N-acetyltransferase family.</text>
</comment>
<dbReference type="Pfam" id="PF00797">
    <property type="entry name" value="Acetyltransf_2"/>
    <property type="match status" value="1"/>
</dbReference>
<organism evidence="3 4">
    <name type="scientific">Streptantibioticus ferralitis</name>
    <dbReference type="NCBI Taxonomy" id="236510"/>
    <lineage>
        <taxon>Bacteria</taxon>
        <taxon>Bacillati</taxon>
        <taxon>Actinomycetota</taxon>
        <taxon>Actinomycetes</taxon>
        <taxon>Kitasatosporales</taxon>
        <taxon>Streptomycetaceae</taxon>
        <taxon>Streptantibioticus</taxon>
    </lineage>
</organism>
<dbReference type="PRINTS" id="PR01543">
    <property type="entry name" value="ANATRNSFRASE"/>
</dbReference>
<comment type="caution">
    <text evidence="3">The sequence shown here is derived from an EMBL/GenBank/DDBJ whole genome shotgun (WGS) entry which is preliminary data.</text>
</comment>
<evidence type="ECO:0000256" key="2">
    <source>
        <dbReference type="RuleBase" id="RU003452"/>
    </source>
</evidence>
<dbReference type="Gene3D" id="2.40.128.150">
    <property type="entry name" value="Cysteine proteinases"/>
    <property type="match status" value="1"/>
</dbReference>
<protein>
    <submittedName>
        <fullName evidence="3">Arylamine N-acetyltransferase</fullName>
    </submittedName>
</protein>